<keyword evidence="1" id="KW-0677">Repeat</keyword>
<dbReference type="EMBL" id="JABCKV010000022">
    <property type="protein sequence ID" value="KAG5646382.1"/>
    <property type="molecule type" value="Genomic_DNA"/>
</dbReference>
<sequence length="291" mass="30912">MSSSRRQSLSLSSSWTGSELASLNLLSPPAVESEGWTKDWKEIFARDLVDSRIVTVDADTSVEEACDILLSEDILCLVVKGQTPDAAASPYLGLFDFSDVNAFLTLAATSHTLLPEDLLEKPRSSEIVSAARAGHVPVHLVSNFSDKNPLETLPHDATIISLLELFSRGTHRALIRSTSANNQFVGIVSDRGLLSWFSSYATKTPTLLSFLSNPLHSLSLPSLNIYSAVVGATATSVVLDAMRLMSEGGVSSVAVIDDDSGSLLSAVSVTDIGKVISSSFMRSSDGGSVFS</sequence>
<organism evidence="5 6">
    <name type="scientific">Asterophora parasitica</name>
    <dbReference type="NCBI Taxonomy" id="117018"/>
    <lineage>
        <taxon>Eukaryota</taxon>
        <taxon>Fungi</taxon>
        <taxon>Dikarya</taxon>
        <taxon>Basidiomycota</taxon>
        <taxon>Agaricomycotina</taxon>
        <taxon>Agaricomycetes</taxon>
        <taxon>Agaricomycetidae</taxon>
        <taxon>Agaricales</taxon>
        <taxon>Tricholomatineae</taxon>
        <taxon>Lyophyllaceae</taxon>
        <taxon>Asterophora</taxon>
    </lineage>
</organism>
<evidence type="ECO:0000256" key="3">
    <source>
        <dbReference type="PROSITE-ProRule" id="PRU00703"/>
    </source>
</evidence>
<evidence type="ECO:0000256" key="1">
    <source>
        <dbReference type="ARBA" id="ARBA00022737"/>
    </source>
</evidence>
<reference evidence="5" key="2">
    <citation type="submission" date="2021-10" db="EMBL/GenBank/DDBJ databases">
        <title>Phylogenomics reveals ancestral predisposition of the termite-cultivated fungus Termitomyces towards a domesticated lifestyle.</title>
        <authorList>
            <person name="Auxier B."/>
            <person name="Grum-Grzhimaylo A."/>
            <person name="Cardenas M.E."/>
            <person name="Lodge J.D."/>
            <person name="Laessoe T."/>
            <person name="Pedersen O."/>
            <person name="Smith M.E."/>
            <person name="Kuyper T.W."/>
            <person name="Franco-Molano E.A."/>
            <person name="Baroni T.J."/>
            <person name="Aanen D.K."/>
        </authorList>
    </citation>
    <scope>NUCLEOTIDE SEQUENCE</scope>
    <source>
        <strain evidence="5">AP01</strain>
        <tissue evidence="5">Mycelium</tissue>
    </source>
</reference>
<dbReference type="GO" id="GO:0042149">
    <property type="term" value="P:cellular response to glucose starvation"/>
    <property type="evidence" value="ECO:0007669"/>
    <property type="project" value="TreeGrafter"/>
</dbReference>
<reference evidence="5" key="1">
    <citation type="submission" date="2020-07" db="EMBL/GenBank/DDBJ databases">
        <authorList>
            <person name="Nieuwenhuis M."/>
            <person name="Van De Peppel L.J.J."/>
        </authorList>
    </citation>
    <scope>NUCLEOTIDE SEQUENCE</scope>
    <source>
        <strain evidence="5">AP01</strain>
        <tissue evidence="5">Mycelium</tissue>
    </source>
</reference>
<dbReference type="SUPFAM" id="SSF54631">
    <property type="entry name" value="CBS-domain pair"/>
    <property type="match status" value="2"/>
</dbReference>
<protein>
    <recommendedName>
        <fullName evidence="4">CBS domain-containing protein</fullName>
    </recommendedName>
</protein>
<gene>
    <name evidence="5" type="ORF">DXG03_003705</name>
</gene>
<proteinExistence type="predicted"/>
<dbReference type="InterPro" id="IPR046342">
    <property type="entry name" value="CBS_dom_sf"/>
</dbReference>
<dbReference type="OrthoDB" id="449052at2759"/>
<evidence type="ECO:0000313" key="5">
    <source>
        <dbReference type="EMBL" id="KAG5646382.1"/>
    </source>
</evidence>
<dbReference type="Pfam" id="PF00571">
    <property type="entry name" value="CBS"/>
    <property type="match status" value="3"/>
</dbReference>
<comment type="caution">
    <text evidence="5">The sequence shown here is derived from an EMBL/GenBank/DDBJ whole genome shotgun (WGS) entry which is preliminary data.</text>
</comment>
<dbReference type="SMART" id="SM00116">
    <property type="entry name" value="CBS"/>
    <property type="match status" value="3"/>
</dbReference>
<dbReference type="Gene3D" id="3.10.580.10">
    <property type="entry name" value="CBS-domain"/>
    <property type="match status" value="2"/>
</dbReference>
<evidence type="ECO:0000259" key="4">
    <source>
        <dbReference type="PROSITE" id="PS51371"/>
    </source>
</evidence>
<dbReference type="PANTHER" id="PTHR13780:SF36">
    <property type="entry name" value="CBS DOMAIN-CONTAINING PROTEIN"/>
    <property type="match status" value="1"/>
</dbReference>
<accession>A0A9P7G995</accession>
<dbReference type="InterPro" id="IPR000644">
    <property type="entry name" value="CBS_dom"/>
</dbReference>
<dbReference type="InterPro" id="IPR050511">
    <property type="entry name" value="AMPK_gamma/SDS23_families"/>
</dbReference>
<evidence type="ECO:0000256" key="2">
    <source>
        <dbReference type="ARBA" id="ARBA00023122"/>
    </source>
</evidence>
<dbReference type="AlphaFoldDB" id="A0A9P7G995"/>
<keyword evidence="2 3" id="KW-0129">CBS domain</keyword>
<dbReference type="PROSITE" id="PS51371">
    <property type="entry name" value="CBS"/>
    <property type="match status" value="2"/>
</dbReference>
<name>A0A9P7G995_9AGAR</name>
<evidence type="ECO:0000313" key="6">
    <source>
        <dbReference type="Proteomes" id="UP000775547"/>
    </source>
</evidence>
<feature type="domain" description="CBS" evidence="4">
    <location>
        <begin position="225"/>
        <end position="284"/>
    </location>
</feature>
<dbReference type="GO" id="GO:0004865">
    <property type="term" value="F:protein serine/threonine phosphatase inhibitor activity"/>
    <property type="evidence" value="ECO:0007669"/>
    <property type="project" value="TreeGrafter"/>
</dbReference>
<dbReference type="CDD" id="cd02205">
    <property type="entry name" value="CBS_pair_SF"/>
    <property type="match status" value="1"/>
</dbReference>
<dbReference type="PANTHER" id="PTHR13780">
    <property type="entry name" value="AMP-ACTIVATED PROTEIN KINASE, GAMMA REGULATORY SUBUNIT"/>
    <property type="match status" value="1"/>
</dbReference>
<keyword evidence="6" id="KW-1185">Reference proteome</keyword>
<dbReference type="Proteomes" id="UP000775547">
    <property type="component" value="Unassembled WGS sequence"/>
</dbReference>
<feature type="domain" description="CBS" evidence="4">
    <location>
        <begin position="145"/>
        <end position="204"/>
    </location>
</feature>